<gene>
    <name evidence="1" type="ORF">JW984_03160</name>
</gene>
<dbReference type="Pfam" id="PF09719">
    <property type="entry name" value="C_GCAxxG_C_C"/>
    <property type="match status" value="1"/>
</dbReference>
<protein>
    <submittedName>
        <fullName evidence="1">C_GCAxxG_C_C family protein</fullName>
    </submittedName>
</protein>
<name>A0A9D8PMT0_9DELT</name>
<sequence>MWESFDFGDMDILWTCTPFVAGIGGQQDAPCGAVSAGAVCLGLIHRETGGKKEEVKLARHRARQNAAEFVNLFRQEFGNITCSSLIGIDFSKPGEYKRFLDSKIWVDKCMKYAQFTVEKLIGLIEKKRAGAKKV</sequence>
<accession>A0A9D8PMT0</accession>
<dbReference type="Proteomes" id="UP000809273">
    <property type="component" value="Unassembled WGS sequence"/>
</dbReference>
<evidence type="ECO:0000313" key="1">
    <source>
        <dbReference type="EMBL" id="MBN1572178.1"/>
    </source>
</evidence>
<dbReference type="InterPro" id="IPR010181">
    <property type="entry name" value="CGCAxxGCC_motif"/>
</dbReference>
<reference evidence="1" key="2">
    <citation type="submission" date="2021-01" db="EMBL/GenBank/DDBJ databases">
        <authorList>
            <person name="Hahn C.R."/>
            <person name="Youssef N.H."/>
            <person name="Elshahed M."/>
        </authorList>
    </citation>
    <scope>NUCLEOTIDE SEQUENCE</scope>
    <source>
        <strain evidence="1">Zod_Metabat.24</strain>
    </source>
</reference>
<evidence type="ECO:0000313" key="2">
    <source>
        <dbReference type="Proteomes" id="UP000809273"/>
    </source>
</evidence>
<dbReference type="AlphaFoldDB" id="A0A9D8PMT0"/>
<comment type="caution">
    <text evidence="1">The sequence shown here is derived from an EMBL/GenBank/DDBJ whole genome shotgun (WGS) entry which is preliminary data.</text>
</comment>
<organism evidence="1 2">
    <name type="scientific">Candidatus Zymogenus saltonus</name>
    <dbReference type="NCBI Taxonomy" id="2844893"/>
    <lineage>
        <taxon>Bacteria</taxon>
        <taxon>Deltaproteobacteria</taxon>
        <taxon>Candidatus Zymogenia</taxon>
        <taxon>Candidatus Zymogeniales</taxon>
        <taxon>Candidatus Zymogenaceae</taxon>
        <taxon>Candidatus Zymogenus</taxon>
    </lineage>
</organism>
<proteinExistence type="predicted"/>
<dbReference type="EMBL" id="JAFGIX010000015">
    <property type="protein sequence ID" value="MBN1572178.1"/>
    <property type="molecule type" value="Genomic_DNA"/>
</dbReference>
<reference evidence="1" key="1">
    <citation type="journal article" date="2021" name="Environ. Microbiol.">
        <title>Genomic characterization of three novel Desulfobacterota classes expand the metabolic and phylogenetic diversity of the phylum.</title>
        <authorList>
            <person name="Murphy C.L."/>
            <person name="Biggerstaff J."/>
            <person name="Eichhorn A."/>
            <person name="Ewing E."/>
            <person name="Shahan R."/>
            <person name="Soriano D."/>
            <person name="Stewart S."/>
            <person name="VanMol K."/>
            <person name="Walker R."/>
            <person name="Walters P."/>
            <person name="Elshahed M.S."/>
            <person name="Youssef N.H."/>
        </authorList>
    </citation>
    <scope>NUCLEOTIDE SEQUENCE</scope>
    <source>
        <strain evidence="1">Zod_Metabat.24</strain>
    </source>
</reference>